<dbReference type="OrthoDB" id="428895at2759"/>
<keyword evidence="2 7" id="KW-0963">Cytoplasm</keyword>
<dbReference type="Pfam" id="PF04938">
    <property type="entry name" value="SIP1"/>
    <property type="match status" value="1"/>
</dbReference>
<protein>
    <recommendedName>
        <fullName evidence="6 7">Gem-associated protein 2</fullName>
    </recommendedName>
</protein>
<dbReference type="GO" id="GO:0032797">
    <property type="term" value="C:SMN complex"/>
    <property type="evidence" value="ECO:0007669"/>
    <property type="project" value="UniProtKB-UniRule"/>
</dbReference>
<evidence type="ECO:0000256" key="5">
    <source>
        <dbReference type="ARBA" id="ARBA00025758"/>
    </source>
</evidence>
<sequence>MSTKKLVYKIKRDDEDSETLKSTCFQISPDVELKDVPTNGEEYLLKVKKERERYSSILKCNKDYSIFAPNQSQFVEELSHAKAPDNLKPTIEWQNIQVADFSEVRMYISRLLNKRSAWPPNTRRLDSSLCDQNGKNAAIWLKMFRTEESSLSCVIGIHQAFIDIALQVLTDIILDDVKPGGTITHKTGQWIYALLACTRQPLVSDTVSILRDLARKCAKIRSNLNTEDENSKHAAAPLNLFICLVSRYFRQYDLAD</sequence>
<dbReference type="Proteomes" id="UP000838756">
    <property type="component" value="Unassembled WGS sequence"/>
</dbReference>
<gene>
    <name evidence="8" type="primary">jg10738</name>
    <name evidence="8" type="ORF">PAEG_LOCUS13811</name>
</gene>
<comment type="subunit">
    <text evidence="7">Part of the core SMN complex.</text>
</comment>
<evidence type="ECO:0000256" key="4">
    <source>
        <dbReference type="ARBA" id="ARBA00023187"/>
    </source>
</evidence>
<dbReference type="PANTHER" id="PTHR12794:SF0">
    <property type="entry name" value="GEM-ASSOCIATED PROTEIN 2"/>
    <property type="match status" value="1"/>
</dbReference>
<proteinExistence type="inferred from homology"/>
<dbReference type="GO" id="GO:0000245">
    <property type="term" value="P:spliceosomal complex assembly"/>
    <property type="evidence" value="ECO:0007669"/>
    <property type="project" value="UniProtKB-UniRule"/>
</dbReference>
<dbReference type="GO" id="GO:0000387">
    <property type="term" value="P:spliceosomal snRNP assembly"/>
    <property type="evidence" value="ECO:0007669"/>
    <property type="project" value="UniProtKB-UniRule"/>
</dbReference>
<dbReference type="PIRSF" id="PIRSF038038">
    <property type="entry name" value="SMN_Gemin2"/>
    <property type="match status" value="1"/>
</dbReference>
<evidence type="ECO:0000313" key="8">
    <source>
        <dbReference type="EMBL" id="CAH2236358.1"/>
    </source>
</evidence>
<evidence type="ECO:0000256" key="1">
    <source>
        <dbReference type="ARBA" id="ARBA00004496"/>
    </source>
</evidence>
<reference evidence="8" key="1">
    <citation type="submission" date="2022-03" db="EMBL/GenBank/DDBJ databases">
        <authorList>
            <person name="Lindestad O."/>
        </authorList>
    </citation>
    <scope>NUCLEOTIDE SEQUENCE</scope>
</reference>
<dbReference type="InterPro" id="IPR035426">
    <property type="entry name" value="Gemin2/Brr1"/>
</dbReference>
<evidence type="ECO:0000256" key="3">
    <source>
        <dbReference type="ARBA" id="ARBA00022664"/>
    </source>
</evidence>
<comment type="caution">
    <text evidence="8">The sequence shown here is derived from an EMBL/GenBank/DDBJ whole genome shotgun (WGS) entry which is preliminary data.</text>
</comment>
<dbReference type="Gene3D" id="1.20.58.1070">
    <property type="match status" value="1"/>
</dbReference>
<comment type="similarity">
    <text evidence="5 7">Belongs to the gemin-2 family.</text>
</comment>
<keyword evidence="9" id="KW-1185">Reference proteome</keyword>
<dbReference type="AlphaFoldDB" id="A0A8S4RHW6"/>
<keyword evidence="3 7" id="KW-0507">mRNA processing</keyword>
<evidence type="ECO:0000256" key="2">
    <source>
        <dbReference type="ARBA" id="ARBA00022490"/>
    </source>
</evidence>
<evidence type="ECO:0000256" key="6">
    <source>
        <dbReference type="ARBA" id="ARBA00047179"/>
    </source>
</evidence>
<comment type="subcellular location">
    <subcellularLocation>
        <location evidence="1">Cytoplasm</location>
    </subcellularLocation>
</comment>
<dbReference type="GO" id="GO:0005681">
    <property type="term" value="C:spliceosomal complex"/>
    <property type="evidence" value="ECO:0007669"/>
    <property type="project" value="UniProtKB-UniRule"/>
</dbReference>
<dbReference type="PANTHER" id="PTHR12794">
    <property type="entry name" value="GEMIN2"/>
    <property type="match status" value="1"/>
</dbReference>
<accession>A0A8S4RHW6</accession>
<dbReference type="EMBL" id="CAKXAJ010025202">
    <property type="protein sequence ID" value="CAH2236358.1"/>
    <property type="molecule type" value="Genomic_DNA"/>
</dbReference>
<evidence type="ECO:0000313" key="9">
    <source>
        <dbReference type="Proteomes" id="UP000838756"/>
    </source>
</evidence>
<name>A0A8S4RHW6_9NEOP</name>
<evidence type="ECO:0000256" key="7">
    <source>
        <dbReference type="PIRNR" id="PIRNR038038"/>
    </source>
</evidence>
<comment type="function">
    <text evidence="7">The SMN complex catalyzes the assembly of small nuclear ribonucleoproteins (snRNPs), the building blocks of the spliceosome, and thereby plays an important role in the splicing of cellular pre-mRNAs.</text>
</comment>
<organism evidence="8 9">
    <name type="scientific">Pararge aegeria aegeria</name>
    <dbReference type="NCBI Taxonomy" id="348720"/>
    <lineage>
        <taxon>Eukaryota</taxon>
        <taxon>Metazoa</taxon>
        <taxon>Ecdysozoa</taxon>
        <taxon>Arthropoda</taxon>
        <taxon>Hexapoda</taxon>
        <taxon>Insecta</taxon>
        <taxon>Pterygota</taxon>
        <taxon>Neoptera</taxon>
        <taxon>Endopterygota</taxon>
        <taxon>Lepidoptera</taxon>
        <taxon>Glossata</taxon>
        <taxon>Ditrysia</taxon>
        <taxon>Papilionoidea</taxon>
        <taxon>Nymphalidae</taxon>
        <taxon>Satyrinae</taxon>
        <taxon>Satyrini</taxon>
        <taxon>Parargina</taxon>
        <taxon>Pararge</taxon>
    </lineage>
</organism>
<dbReference type="InterPro" id="IPR017364">
    <property type="entry name" value="GEMIN2"/>
</dbReference>
<keyword evidence="4 7" id="KW-0508">mRNA splicing</keyword>